<dbReference type="Gene3D" id="1.20.120.530">
    <property type="entry name" value="GntR ligand-binding domain-like"/>
    <property type="match status" value="1"/>
</dbReference>
<gene>
    <name evidence="5" type="ORF">EV668_2782</name>
</gene>
<protein>
    <submittedName>
        <fullName evidence="5">DNA-binding GntR family transcriptional regulator</fullName>
    </submittedName>
</protein>
<name>A0A4R7BYV9_9HYPH</name>
<dbReference type="SUPFAM" id="SSF46785">
    <property type="entry name" value="Winged helix' DNA-binding domain"/>
    <property type="match status" value="1"/>
</dbReference>
<dbReference type="SMART" id="SM00345">
    <property type="entry name" value="HTH_GNTR"/>
    <property type="match status" value="1"/>
</dbReference>
<dbReference type="PROSITE" id="PS50949">
    <property type="entry name" value="HTH_GNTR"/>
    <property type="match status" value="1"/>
</dbReference>
<dbReference type="SMART" id="SM00895">
    <property type="entry name" value="FCD"/>
    <property type="match status" value="1"/>
</dbReference>
<keyword evidence="1" id="KW-0805">Transcription regulation</keyword>
<dbReference type="GO" id="GO:0003677">
    <property type="term" value="F:DNA binding"/>
    <property type="evidence" value="ECO:0007669"/>
    <property type="project" value="UniProtKB-KW"/>
</dbReference>
<dbReference type="Proteomes" id="UP000295122">
    <property type="component" value="Unassembled WGS sequence"/>
</dbReference>
<keyword evidence="2 5" id="KW-0238">DNA-binding</keyword>
<dbReference type="AlphaFoldDB" id="A0A4R7BYV9"/>
<evidence type="ECO:0000256" key="3">
    <source>
        <dbReference type="ARBA" id="ARBA00023163"/>
    </source>
</evidence>
<sequence length="227" mass="24992">MQPLPSAPILVDQVYRRLMTAIADRTLPPGRRIRQGELAESLGVSRQPISHALQLLKHQGLVRESGRQGLEVAPMDPDRIRHLYRVRSALDELSARDAAERVAAGDSTASERADLAAIVAKGSAFDPDIPLPVLVQADVDFHQRLYAMSSNPVVIEILDPQWPHLRRSMLTVLEGGSYRRRAWEEHAEIARLVLAGDAEAASRASRRHAEIAGEETALRLKGEAATD</sequence>
<evidence type="ECO:0000259" key="4">
    <source>
        <dbReference type="PROSITE" id="PS50949"/>
    </source>
</evidence>
<organism evidence="5 6">
    <name type="scientific">Enterovirga rhinocerotis</name>
    <dbReference type="NCBI Taxonomy" id="1339210"/>
    <lineage>
        <taxon>Bacteria</taxon>
        <taxon>Pseudomonadati</taxon>
        <taxon>Pseudomonadota</taxon>
        <taxon>Alphaproteobacteria</taxon>
        <taxon>Hyphomicrobiales</taxon>
        <taxon>Methylobacteriaceae</taxon>
        <taxon>Enterovirga</taxon>
    </lineage>
</organism>
<dbReference type="InterPro" id="IPR036390">
    <property type="entry name" value="WH_DNA-bd_sf"/>
</dbReference>
<keyword evidence="3" id="KW-0804">Transcription</keyword>
<dbReference type="InterPro" id="IPR011711">
    <property type="entry name" value="GntR_C"/>
</dbReference>
<dbReference type="Gene3D" id="1.10.10.10">
    <property type="entry name" value="Winged helix-like DNA-binding domain superfamily/Winged helix DNA-binding domain"/>
    <property type="match status" value="1"/>
</dbReference>
<evidence type="ECO:0000256" key="1">
    <source>
        <dbReference type="ARBA" id="ARBA00023015"/>
    </source>
</evidence>
<dbReference type="RefSeq" id="WP_133770960.1">
    <property type="nucleotide sequence ID" value="NZ_SNZR01000013.1"/>
</dbReference>
<dbReference type="InterPro" id="IPR000524">
    <property type="entry name" value="Tscrpt_reg_HTH_GntR"/>
</dbReference>
<reference evidence="5 6" key="1">
    <citation type="submission" date="2019-03" db="EMBL/GenBank/DDBJ databases">
        <title>Genomic Encyclopedia of Type Strains, Phase IV (KMG-IV): sequencing the most valuable type-strain genomes for metagenomic binning, comparative biology and taxonomic classification.</title>
        <authorList>
            <person name="Goeker M."/>
        </authorList>
    </citation>
    <scope>NUCLEOTIDE SEQUENCE [LARGE SCALE GENOMIC DNA]</scope>
    <source>
        <strain evidence="5 6">DSM 25903</strain>
    </source>
</reference>
<dbReference type="OrthoDB" id="8638122at2"/>
<keyword evidence="6" id="KW-1185">Reference proteome</keyword>
<comment type="caution">
    <text evidence="5">The sequence shown here is derived from an EMBL/GenBank/DDBJ whole genome shotgun (WGS) entry which is preliminary data.</text>
</comment>
<evidence type="ECO:0000313" key="6">
    <source>
        <dbReference type="Proteomes" id="UP000295122"/>
    </source>
</evidence>
<dbReference type="InterPro" id="IPR036388">
    <property type="entry name" value="WH-like_DNA-bd_sf"/>
</dbReference>
<dbReference type="PANTHER" id="PTHR43537:SF45">
    <property type="entry name" value="GNTR FAMILY REGULATORY PROTEIN"/>
    <property type="match status" value="1"/>
</dbReference>
<dbReference type="Pfam" id="PF00392">
    <property type="entry name" value="GntR"/>
    <property type="match status" value="1"/>
</dbReference>
<accession>A0A4R7BYV9</accession>
<dbReference type="Pfam" id="PF07729">
    <property type="entry name" value="FCD"/>
    <property type="match status" value="1"/>
</dbReference>
<dbReference type="GO" id="GO:0003700">
    <property type="term" value="F:DNA-binding transcription factor activity"/>
    <property type="evidence" value="ECO:0007669"/>
    <property type="project" value="InterPro"/>
</dbReference>
<evidence type="ECO:0000256" key="2">
    <source>
        <dbReference type="ARBA" id="ARBA00023125"/>
    </source>
</evidence>
<dbReference type="InterPro" id="IPR008920">
    <property type="entry name" value="TF_FadR/GntR_C"/>
</dbReference>
<proteinExistence type="predicted"/>
<evidence type="ECO:0000313" key="5">
    <source>
        <dbReference type="EMBL" id="TDR89945.1"/>
    </source>
</evidence>
<feature type="domain" description="HTH gntR-type" evidence="4">
    <location>
        <begin position="8"/>
        <end position="75"/>
    </location>
</feature>
<dbReference type="SUPFAM" id="SSF48008">
    <property type="entry name" value="GntR ligand-binding domain-like"/>
    <property type="match status" value="1"/>
</dbReference>
<dbReference type="EMBL" id="SNZR01000013">
    <property type="protein sequence ID" value="TDR89945.1"/>
    <property type="molecule type" value="Genomic_DNA"/>
</dbReference>
<dbReference type="PANTHER" id="PTHR43537">
    <property type="entry name" value="TRANSCRIPTIONAL REGULATOR, GNTR FAMILY"/>
    <property type="match status" value="1"/>
</dbReference>